<evidence type="ECO:0000256" key="11">
    <source>
        <dbReference type="ARBA" id="ARBA00042867"/>
    </source>
</evidence>
<evidence type="ECO:0000256" key="12">
    <source>
        <dbReference type="ARBA" id="ARBA00042891"/>
    </source>
</evidence>
<comment type="subunit">
    <text evidence="3">Homodimer.</text>
</comment>
<dbReference type="InterPro" id="IPR015424">
    <property type="entry name" value="PyrdxlP-dep_Trfase"/>
</dbReference>
<dbReference type="InterPro" id="IPR004839">
    <property type="entry name" value="Aminotransferase_I/II_large"/>
</dbReference>
<name>A0A811LDV0_9BILA</name>
<evidence type="ECO:0000256" key="9">
    <source>
        <dbReference type="ARBA" id="ARBA00041257"/>
    </source>
</evidence>
<dbReference type="GO" id="GO:0004069">
    <property type="term" value="F:L-aspartate:2-oxoglutarate aminotransferase activity"/>
    <property type="evidence" value="ECO:0007669"/>
    <property type="project" value="UniProtKB-EC"/>
</dbReference>
<dbReference type="InterPro" id="IPR000796">
    <property type="entry name" value="Asp_trans"/>
</dbReference>
<evidence type="ECO:0000256" key="8">
    <source>
        <dbReference type="ARBA" id="ARBA00040891"/>
    </source>
</evidence>
<dbReference type="EMBL" id="CAJFDH010000005">
    <property type="protein sequence ID" value="CAD5225741.1"/>
    <property type="molecule type" value="Genomic_DNA"/>
</dbReference>
<sequence>MSFFAICAESQPSSSDANGVNDNTIDLRTETFPYYSEHFHDLRQYITDVRKQLYLNPKPHREYLPNLGSQEFSDAARSLCFGPENPILQDEHRLLGIQTIGGYGAIVVATHFIKNNLKLSRVYVPLPTWEEHIGILERNGLEVCAMTWRTRDEAERGECRLIKEAKLMPKHSAVLLQASCHNPTGQNLTKAEWQQLLDIFEENEVLPLFDLAYQGLGRSLSDDAWPIREFAKRGKEFLVAQSFSANFYLFDESLGHVIAGMAPNHPDSQKTFQNLHSAFSRIVQVKWANPAFFGCRLVTEVLTNPSLLESWKNALKSVRMKLQKERNKMITGLEADEIASKSEGIYVVLNLNESQILKLQTDFNILMDPNGSINMTCLNNKNRTRFYNAVNAVTVTDTKDKGKQHEDDVPLILSYI</sequence>
<dbReference type="Gene3D" id="3.40.640.10">
    <property type="entry name" value="Type I PLP-dependent aspartate aminotransferase-like (Major domain)"/>
    <property type="match status" value="1"/>
</dbReference>
<dbReference type="AlphaFoldDB" id="A0A811LDV0"/>
<evidence type="ECO:0000256" key="4">
    <source>
        <dbReference type="ARBA" id="ARBA00012753"/>
    </source>
</evidence>
<keyword evidence="7" id="KW-0663">Pyridoxal phosphate</keyword>
<evidence type="ECO:0000256" key="6">
    <source>
        <dbReference type="ARBA" id="ARBA00022679"/>
    </source>
</evidence>
<keyword evidence="15" id="KW-1185">Reference proteome</keyword>
<comment type="cofactor">
    <cofactor evidence="1">
        <name>pyridoxal 5'-phosphate</name>
        <dbReference type="ChEBI" id="CHEBI:597326"/>
    </cofactor>
</comment>
<proteinExistence type="inferred from homology"/>
<evidence type="ECO:0000256" key="7">
    <source>
        <dbReference type="ARBA" id="ARBA00022898"/>
    </source>
</evidence>
<evidence type="ECO:0000313" key="14">
    <source>
        <dbReference type="EMBL" id="CAD5225741.1"/>
    </source>
</evidence>
<dbReference type="Pfam" id="PF00155">
    <property type="entry name" value="Aminotran_1_2"/>
    <property type="match status" value="1"/>
</dbReference>
<dbReference type="GO" id="GO:0006520">
    <property type="term" value="P:amino acid metabolic process"/>
    <property type="evidence" value="ECO:0007669"/>
    <property type="project" value="InterPro"/>
</dbReference>
<evidence type="ECO:0000256" key="2">
    <source>
        <dbReference type="ARBA" id="ARBA00007441"/>
    </source>
</evidence>
<dbReference type="Gene3D" id="3.90.1150.10">
    <property type="entry name" value="Aspartate Aminotransferase, domain 1"/>
    <property type="match status" value="1"/>
</dbReference>
<gene>
    <name evidence="14" type="ORF">BOKJ2_LOCUS11729</name>
</gene>
<evidence type="ECO:0000256" key="1">
    <source>
        <dbReference type="ARBA" id="ARBA00001933"/>
    </source>
</evidence>
<protein>
    <recommendedName>
        <fullName evidence="8">Aspartate aminotransferase, mitochondrial</fullName>
        <ecNumber evidence="4">2.6.1.1</ecNumber>
    </recommendedName>
    <alternativeName>
        <fullName evidence="9">Kynurenine aminotransferase 4</fullName>
    </alternativeName>
    <alternativeName>
        <fullName evidence="12">Kynurenine aminotransferase IV</fullName>
    </alternativeName>
    <alternativeName>
        <fullName evidence="11">Kynurenine--oxoglutarate transaminase 4</fullName>
    </alternativeName>
    <alternativeName>
        <fullName evidence="10">Kynurenine--oxoglutarate transaminase IV</fullName>
    </alternativeName>
</protein>
<evidence type="ECO:0000256" key="5">
    <source>
        <dbReference type="ARBA" id="ARBA00022576"/>
    </source>
</evidence>
<dbReference type="GO" id="GO:0042802">
    <property type="term" value="F:identical protein binding"/>
    <property type="evidence" value="ECO:0007669"/>
    <property type="project" value="TreeGrafter"/>
</dbReference>
<dbReference type="InterPro" id="IPR015422">
    <property type="entry name" value="PyrdxlP-dep_Trfase_small"/>
</dbReference>
<keyword evidence="5" id="KW-0032">Aminotransferase</keyword>
<dbReference type="GO" id="GO:0030170">
    <property type="term" value="F:pyridoxal phosphate binding"/>
    <property type="evidence" value="ECO:0007669"/>
    <property type="project" value="InterPro"/>
</dbReference>
<dbReference type="EC" id="2.6.1.1" evidence="4"/>
<organism evidence="14 15">
    <name type="scientific">Bursaphelenchus okinawaensis</name>
    <dbReference type="NCBI Taxonomy" id="465554"/>
    <lineage>
        <taxon>Eukaryota</taxon>
        <taxon>Metazoa</taxon>
        <taxon>Ecdysozoa</taxon>
        <taxon>Nematoda</taxon>
        <taxon>Chromadorea</taxon>
        <taxon>Rhabditida</taxon>
        <taxon>Tylenchina</taxon>
        <taxon>Tylenchomorpha</taxon>
        <taxon>Aphelenchoidea</taxon>
        <taxon>Aphelenchoididae</taxon>
        <taxon>Bursaphelenchus</taxon>
    </lineage>
</organism>
<dbReference type="PRINTS" id="PR00799">
    <property type="entry name" value="TRANSAMINASE"/>
</dbReference>
<dbReference type="Proteomes" id="UP000783686">
    <property type="component" value="Unassembled WGS sequence"/>
</dbReference>
<feature type="domain" description="Aminotransferase class I/classII large" evidence="13">
    <location>
        <begin position="54"/>
        <end position="382"/>
    </location>
</feature>
<evidence type="ECO:0000313" key="15">
    <source>
        <dbReference type="Proteomes" id="UP000614601"/>
    </source>
</evidence>
<evidence type="ECO:0000256" key="10">
    <source>
        <dbReference type="ARBA" id="ARBA00041746"/>
    </source>
</evidence>
<dbReference type="Proteomes" id="UP000614601">
    <property type="component" value="Unassembled WGS sequence"/>
</dbReference>
<dbReference type="SUPFAM" id="SSF53383">
    <property type="entry name" value="PLP-dependent transferases"/>
    <property type="match status" value="1"/>
</dbReference>
<evidence type="ECO:0000256" key="3">
    <source>
        <dbReference type="ARBA" id="ARBA00011738"/>
    </source>
</evidence>
<dbReference type="InterPro" id="IPR015421">
    <property type="entry name" value="PyrdxlP-dep_Trfase_major"/>
</dbReference>
<dbReference type="PANTHER" id="PTHR11879:SF22">
    <property type="entry name" value="ASPARTATE AMINOTRANSFERASE, MITOCHONDRIAL"/>
    <property type="match status" value="1"/>
</dbReference>
<keyword evidence="6" id="KW-0808">Transferase</keyword>
<dbReference type="CDD" id="cd00609">
    <property type="entry name" value="AAT_like"/>
    <property type="match status" value="1"/>
</dbReference>
<reference evidence="14" key="1">
    <citation type="submission" date="2020-09" db="EMBL/GenBank/DDBJ databases">
        <authorList>
            <person name="Kikuchi T."/>
        </authorList>
    </citation>
    <scope>NUCLEOTIDE SEQUENCE</scope>
    <source>
        <strain evidence="14">SH1</strain>
    </source>
</reference>
<comment type="similarity">
    <text evidence="2">Belongs to the class-I pyridoxal-phosphate-dependent aminotransferase family.</text>
</comment>
<dbReference type="PANTHER" id="PTHR11879">
    <property type="entry name" value="ASPARTATE AMINOTRANSFERASE"/>
    <property type="match status" value="1"/>
</dbReference>
<evidence type="ECO:0000259" key="13">
    <source>
        <dbReference type="Pfam" id="PF00155"/>
    </source>
</evidence>
<accession>A0A811LDV0</accession>
<dbReference type="OrthoDB" id="6752799at2759"/>
<comment type="caution">
    <text evidence="14">The sequence shown here is derived from an EMBL/GenBank/DDBJ whole genome shotgun (WGS) entry which is preliminary data.</text>
</comment>
<dbReference type="EMBL" id="CAJFCW020000005">
    <property type="protein sequence ID" value="CAG9121255.1"/>
    <property type="molecule type" value="Genomic_DNA"/>
</dbReference>